<dbReference type="EMBL" id="VTEU01000003">
    <property type="protein sequence ID" value="TYS59297.1"/>
    <property type="molecule type" value="Genomic_DNA"/>
</dbReference>
<comment type="caution">
    <text evidence="2">The sequence shown here is derived from an EMBL/GenBank/DDBJ whole genome shotgun (WGS) entry which is preliminary data.</text>
</comment>
<dbReference type="AlphaFoldDB" id="A0AA94WR62"/>
<dbReference type="Proteomes" id="UP000323393">
    <property type="component" value="Unassembled WGS sequence"/>
</dbReference>
<feature type="domain" description="YqgU-like 6-bladed beta-propeller" evidence="1">
    <location>
        <begin position="91"/>
        <end position="355"/>
    </location>
</feature>
<dbReference type="RefSeq" id="WP_148965905.1">
    <property type="nucleotide sequence ID" value="NZ_VTEU01000003.1"/>
</dbReference>
<accession>A0AA94WR62</accession>
<sequence>MKKIFWVVCIIICFMIGCQSPPHPKEVSNAPALSNQEKQKPFNPSNFHKEPLKKLSLPFDQFSTVSEWFNDETILYITNEATGSVVHSFHLISGETEVFYKSEELIMSVEANKTYDMFLVRSAVSSTEGKLRVLSDKGEELAEWKFDNSIDLVYSWNPFSTQQLVVSSFKEDWSYETFLLDVRNKSMIKKDVADPFVQWLPNEEIGYIDWNHEMPALEAPLYAEDLGTEEIRELMESVVMFHTYDNQLITAGSVDDVGTASYSFYSFPELEVMHSYEAPLLTLYSNYFIPYYDFEENTKMFYTFESTRPGNADGYSDGFQLISFDSKSGEKKVLAKDLENAPLKCSPNGVYCLYGYQLEQIIIPSTKEIVNLVELS</sequence>
<dbReference type="PROSITE" id="PS51257">
    <property type="entry name" value="PROKAR_LIPOPROTEIN"/>
    <property type="match status" value="1"/>
</dbReference>
<gene>
    <name evidence="2" type="ORF">FZC74_11235</name>
</gene>
<dbReference type="Pfam" id="PF21101">
    <property type="entry name" value="YqgU"/>
    <property type="match status" value="1"/>
</dbReference>
<dbReference type="InterPro" id="IPR048421">
    <property type="entry name" value="YqgU_beta-prop"/>
</dbReference>
<evidence type="ECO:0000259" key="1">
    <source>
        <dbReference type="Pfam" id="PF21101"/>
    </source>
</evidence>
<protein>
    <recommendedName>
        <fullName evidence="1">YqgU-like 6-bladed beta-propeller domain-containing protein</fullName>
    </recommendedName>
</protein>
<evidence type="ECO:0000313" key="3">
    <source>
        <dbReference type="Proteomes" id="UP000323393"/>
    </source>
</evidence>
<organism evidence="2 3">
    <name type="scientific">Sutcliffiella horikoshii</name>
    <dbReference type="NCBI Taxonomy" id="79883"/>
    <lineage>
        <taxon>Bacteria</taxon>
        <taxon>Bacillati</taxon>
        <taxon>Bacillota</taxon>
        <taxon>Bacilli</taxon>
        <taxon>Bacillales</taxon>
        <taxon>Bacillaceae</taxon>
        <taxon>Sutcliffiella</taxon>
    </lineage>
</organism>
<proteinExistence type="predicted"/>
<evidence type="ECO:0000313" key="2">
    <source>
        <dbReference type="EMBL" id="TYS59297.1"/>
    </source>
</evidence>
<name>A0AA94WR62_9BACI</name>
<dbReference type="SUPFAM" id="SSF69322">
    <property type="entry name" value="Tricorn protease domain 2"/>
    <property type="match status" value="1"/>
</dbReference>
<reference evidence="2 3" key="1">
    <citation type="submission" date="2019-08" db="EMBL/GenBank/DDBJ databases">
        <title>Bacillus genomes from the desert of Cuatro Cienegas, Coahuila.</title>
        <authorList>
            <person name="Olmedo-Alvarez G."/>
        </authorList>
    </citation>
    <scope>NUCLEOTIDE SEQUENCE [LARGE SCALE GENOMIC DNA]</scope>
    <source>
        <strain evidence="2 3">CH88_3T</strain>
    </source>
</reference>